<proteinExistence type="predicted"/>
<evidence type="ECO:0000313" key="1">
    <source>
        <dbReference type="EMBL" id="KAK0460877.1"/>
    </source>
</evidence>
<organism evidence="1 2">
    <name type="scientific">Armillaria novae-zelandiae</name>
    <dbReference type="NCBI Taxonomy" id="153914"/>
    <lineage>
        <taxon>Eukaryota</taxon>
        <taxon>Fungi</taxon>
        <taxon>Dikarya</taxon>
        <taxon>Basidiomycota</taxon>
        <taxon>Agaricomycotina</taxon>
        <taxon>Agaricomycetes</taxon>
        <taxon>Agaricomycetidae</taxon>
        <taxon>Agaricales</taxon>
        <taxon>Marasmiineae</taxon>
        <taxon>Physalacriaceae</taxon>
        <taxon>Armillaria</taxon>
    </lineage>
</organism>
<evidence type="ECO:0000313" key="2">
    <source>
        <dbReference type="Proteomes" id="UP001175227"/>
    </source>
</evidence>
<comment type="caution">
    <text evidence="1">The sequence shown here is derived from an EMBL/GenBank/DDBJ whole genome shotgun (WGS) entry which is preliminary data.</text>
</comment>
<dbReference type="AlphaFoldDB" id="A0AA39N8A9"/>
<name>A0AA39N8A9_9AGAR</name>
<dbReference type="Proteomes" id="UP001175227">
    <property type="component" value="Unassembled WGS sequence"/>
</dbReference>
<reference evidence="1" key="1">
    <citation type="submission" date="2023-06" db="EMBL/GenBank/DDBJ databases">
        <authorList>
            <consortium name="Lawrence Berkeley National Laboratory"/>
            <person name="Ahrendt S."/>
            <person name="Sahu N."/>
            <person name="Indic B."/>
            <person name="Wong-Bajracharya J."/>
            <person name="Merenyi Z."/>
            <person name="Ke H.-M."/>
            <person name="Monk M."/>
            <person name="Kocsube S."/>
            <person name="Drula E."/>
            <person name="Lipzen A."/>
            <person name="Balint B."/>
            <person name="Henrissat B."/>
            <person name="Andreopoulos B."/>
            <person name="Martin F.M."/>
            <person name="Harder C.B."/>
            <person name="Rigling D."/>
            <person name="Ford K.L."/>
            <person name="Foster G.D."/>
            <person name="Pangilinan J."/>
            <person name="Papanicolaou A."/>
            <person name="Barry K."/>
            <person name="LaButti K."/>
            <person name="Viragh M."/>
            <person name="Koriabine M."/>
            <person name="Yan M."/>
            <person name="Riley R."/>
            <person name="Champramary S."/>
            <person name="Plett K.L."/>
            <person name="Tsai I.J."/>
            <person name="Slot J."/>
            <person name="Sipos G."/>
            <person name="Plett J."/>
            <person name="Nagy L.G."/>
            <person name="Grigoriev I.V."/>
        </authorList>
    </citation>
    <scope>NUCLEOTIDE SEQUENCE</scope>
    <source>
        <strain evidence="1">ICMP 16352</strain>
    </source>
</reference>
<protein>
    <submittedName>
        <fullName evidence="1">Uncharacterized protein</fullName>
    </submittedName>
</protein>
<dbReference type="EMBL" id="JAUEPR010000157">
    <property type="protein sequence ID" value="KAK0460877.1"/>
    <property type="molecule type" value="Genomic_DNA"/>
</dbReference>
<keyword evidence="2" id="KW-1185">Reference proteome</keyword>
<accession>A0AA39N8A9</accession>
<sequence>MGEIKRELRNQINTKGSEWCEEGKAEIITGSSRLIVGTKPYSKEDIQQFIQIWCQENDAILIVDVASRYIHGNANKTLARKRKADQVGMEDSRQAYTYVMDEKQIIPGLKKISKAHPIIRPVALSWDDNEAGDYIVVAQEAGGWLSANV</sequence>
<gene>
    <name evidence="1" type="ORF">IW261DRAFT_1577214</name>
</gene>